<proteinExistence type="predicted"/>
<reference evidence="5 6" key="1">
    <citation type="submission" date="2016-05" db="EMBL/GenBank/DDBJ databases">
        <title>Diversity and Homogeneity among Thermoacidophilic Verrucomicrobia Methanotrophs Linked with Geographical Origin.</title>
        <authorList>
            <person name="Erikstad H.-A."/>
            <person name="Smestad N.B."/>
            <person name="Ceballos R.M."/>
            <person name="Birkeland N.-K."/>
        </authorList>
    </citation>
    <scope>NUCLEOTIDE SEQUENCE [LARGE SCALE GENOMIC DNA]</scope>
    <source>
        <strain evidence="5 6">Phi</strain>
    </source>
</reference>
<protein>
    <submittedName>
        <fullName evidence="5">Pyruvate dehydrogenase</fullName>
    </submittedName>
</protein>
<accession>A0A4Y8PC89</accession>
<feature type="domain" description="Transketolase-like pyrimidine-binding" evidence="4">
    <location>
        <begin position="4"/>
        <end position="179"/>
    </location>
</feature>
<evidence type="ECO:0000256" key="1">
    <source>
        <dbReference type="ARBA" id="ARBA00001964"/>
    </source>
</evidence>
<name>A0A4Y8PC89_9BACT</name>
<keyword evidence="5" id="KW-0670">Pyruvate</keyword>
<evidence type="ECO:0000259" key="4">
    <source>
        <dbReference type="SMART" id="SM00861"/>
    </source>
</evidence>
<keyword evidence="2" id="KW-0560">Oxidoreductase</keyword>
<comment type="cofactor">
    <cofactor evidence="1">
        <name>thiamine diphosphate</name>
        <dbReference type="ChEBI" id="CHEBI:58937"/>
    </cofactor>
</comment>
<gene>
    <name evidence="5" type="ORF">A7Q10_08235</name>
</gene>
<keyword evidence="6" id="KW-1185">Reference proteome</keyword>
<dbReference type="FunFam" id="3.40.50.970:FF:000001">
    <property type="entry name" value="Pyruvate dehydrogenase E1 beta subunit"/>
    <property type="match status" value="1"/>
</dbReference>
<organism evidence="5 6">
    <name type="scientific">Methylacidiphilum caldifontis</name>
    <dbReference type="NCBI Taxonomy" id="2795386"/>
    <lineage>
        <taxon>Bacteria</taxon>
        <taxon>Pseudomonadati</taxon>
        <taxon>Verrucomicrobiota</taxon>
        <taxon>Methylacidiphilae</taxon>
        <taxon>Methylacidiphilales</taxon>
        <taxon>Methylacidiphilaceae</taxon>
        <taxon>Methylacidiphilum (ex Ratnadevi et al. 2023)</taxon>
    </lineage>
</organism>
<keyword evidence="3" id="KW-0786">Thiamine pyrophosphate</keyword>
<dbReference type="InterPro" id="IPR033248">
    <property type="entry name" value="Transketolase_C"/>
</dbReference>
<dbReference type="Pfam" id="PF02780">
    <property type="entry name" value="Transketolase_C"/>
    <property type="match status" value="1"/>
</dbReference>
<evidence type="ECO:0000313" key="5">
    <source>
        <dbReference type="EMBL" id="TFE68622.1"/>
    </source>
</evidence>
<dbReference type="AlphaFoldDB" id="A0A4Y8PC89"/>
<dbReference type="CDD" id="cd07036">
    <property type="entry name" value="TPP_PYR_E1-PDHc-beta_like"/>
    <property type="match status" value="1"/>
</dbReference>
<dbReference type="FunFam" id="3.40.50.920:FF:000001">
    <property type="entry name" value="Pyruvate dehydrogenase E1 beta subunit"/>
    <property type="match status" value="1"/>
</dbReference>
<dbReference type="SMART" id="SM00861">
    <property type="entry name" value="Transket_pyr"/>
    <property type="match status" value="1"/>
</dbReference>
<dbReference type="GO" id="GO:0016491">
    <property type="term" value="F:oxidoreductase activity"/>
    <property type="evidence" value="ECO:0007669"/>
    <property type="project" value="UniProtKB-KW"/>
</dbReference>
<evidence type="ECO:0000313" key="6">
    <source>
        <dbReference type="Proteomes" id="UP000297713"/>
    </source>
</evidence>
<sequence length="325" mass="35504">MATLTYRQALNEALNEELERDSSVFLIGEEVGEYEGAFKVSQGLLKKYGSGRIIDTPISEGGFVGLAVGAAMYGLRPIVEFMNWSFALVAFDQIINNAGAIRFMSGGQFSLPIVFRGPSGGGTQIGATHSHSLESWIANVPTFTVINPAFPADAKGLLKSAIRSNNPVCFFEGERLYGINGEVPEENDFLVPIGKAHIIMEGKDVTVVSSGYSTHVVLKATEELSKENISVELIDLRTIKPYDFDLLAASLKKTNRLVIVEEGKPFAGWGAQIAYDVQRLLFDELDAPIYRVSNLDIPNPYNGPLEQEVLPNPRRVIKAVHEVLG</sequence>
<dbReference type="InterPro" id="IPR029061">
    <property type="entry name" value="THDP-binding"/>
</dbReference>
<dbReference type="Pfam" id="PF02779">
    <property type="entry name" value="Transket_pyr"/>
    <property type="match status" value="1"/>
</dbReference>
<dbReference type="EMBL" id="LXQC01000139">
    <property type="protein sequence ID" value="TFE68622.1"/>
    <property type="molecule type" value="Genomic_DNA"/>
</dbReference>
<dbReference type="PANTHER" id="PTHR43257:SF2">
    <property type="entry name" value="PYRUVATE DEHYDROGENASE E1 COMPONENT SUBUNIT BETA"/>
    <property type="match status" value="1"/>
</dbReference>
<comment type="caution">
    <text evidence="5">The sequence shown here is derived from an EMBL/GenBank/DDBJ whole genome shotgun (WGS) entry which is preliminary data.</text>
</comment>
<dbReference type="PANTHER" id="PTHR43257">
    <property type="entry name" value="PYRUVATE DEHYDROGENASE E1 COMPONENT BETA SUBUNIT"/>
    <property type="match status" value="1"/>
</dbReference>
<dbReference type="OrthoDB" id="8732661at2"/>
<dbReference type="SUPFAM" id="SSF52922">
    <property type="entry name" value="TK C-terminal domain-like"/>
    <property type="match status" value="1"/>
</dbReference>
<dbReference type="SUPFAM" id="SSF52518">
    <property type="entry name" value="Thiamin diphosphate-binding fold (THDP-binding)"/>
    <property type="match status" value="1"/>
</dbReference>
<dbReference type="InterPro" id="IPR005475">
    <property type="entry name" value="Transketolase-like_Pyr-bd"/>
</dbReference>
<dbReference type="RefSeq" id="WP_134440124.1">
    <property type="nucleotide sequence ID" value="NZ_CP065957.1"/>
</dbReference>
<dbReference type="InterPro" id="IPR009014">
    <property type="entry name" value="Transketo_C/PFOR_II"/>
</dbReference>
<evidence type="ECO:0000256" key="3">
    <source>
        <dbReference type="ARBA" id="ARBA00023052"/>
    </source>
</evidence>
<evidence type="ECO:0000256" key="2">
    <source>
        <dbReference type="ARBA" id="ARBA00023002"/>
    </source>
</evidence>
<dbReference type="Gene3D" id="3.40.50.920">
    <property type="match status" value="1"/>
</dbReference>
<dbReference type="Gene3D" id="3.40.50.970">
    <property type="match status" value="1"/>
</dbReference>
<dbReference type="NCBIfam" id="NF006667">
    <property type="entry name" value="PRK09212.1"/>
    <property type="match status" value="1"/>
</dbReference>
<dbReference type="Proteomes" id="UP000297713">
    <property type="component" value="Unassembled WGS sequence"/>
</dbReference>